<dbReference type="HOGENOM" id="CLU_2212102_0_0_1"/>
<gene>
    <name evidence="2" type="ORF">AaeL_AAEL001592</name>
</gene>
<reference evidence="2" key="3">
    <citation type="submission" date="2012-09" db="EMBL/GenBank/DDBJ databases">
        <authorList>
            <consortium name="VectorBase"/>
        </authorList>
    </citation>
    <scope>NUCLEOTIDE SEQUENCE</scope>
    <source>
        <strain evidence="2">Liverpool</strain>
    </source>
</reference>
<feature type="compositionally biased region" description="Polar residues" evidence="1">
    <location>
        <begin position="33"/>
        <end position="49"/>
    </location>
</feature>
<name>Q17KW2_AEDAE</name>
<dbReference type="Proteomes" id="UP000682892">
    <property type="component" value="Chromosome 3"/>
</dbReference>
<dbReference type="STRING" id="7159.Q17KW2"/>
<dbReference type="eggNOG" id="ENOG502T8F6">
    <property type="taxonomic scope" value="Eukaryota"/>
</dbReference>
<sequence>MSSYQPSESDFSFDMCAAAGDAPSGSLAKHGGPTSQQRTNVQRSVSQPECANEKSLFKCSKFSSFNQPMDDTPEGHNWNIFAPIAKLESLDEIDQDSKHSISQDKPQ</sequence>
<dbReference type="EMBL" id="CH477221">
    <property type="protein sequence ID" value="EAT47292.1"/>
    <property type="molecule type" value="Genomic_DNA"/>
</dbReference>
<evidence type="ECO:0000313" key="2">
    <source>
        <dbReference type="EMBL" id="EAT47292.1"/>
    </source>
</evidence>
<evidence type="ECO:0000313" key="3">
    <source>
        <dbReference type="Proteomes" id="UP000682892"/>
    </source>
</evidence>
<proteinExistence type="predicted"/>
<reference evidence="2" key="1">
    <citation type="submission" date="2005-10" db="EMBL/GenBank/DDBJ databases">
        <authorList>
            <person name="Loftus B.J."/>
            <person name="Nene V.M."/>
            <person name="Hannick L.I."/>
            <person name="Bidwell S."/>
            <person name="Haas B."/>
            <person name="Amedeo P."/>
            <person name="Orvis J."/>
            <person name="Wortman J.R."/>
            <person name="White O.R."/>
            <person name="Salzberg S."/>
            <person name="Shumway M."/>
            <person name="Koo H."/>
            <person name="Zhao Y."/>
            <person name="Holmes M."/>
            <person name="Miller J."/>
            <person name="Schatz M."/>
            <person name="Pop M."/>
            <person name="Pai G."/>
            <person name="Utterback T."/>
            <person name="Rogers Y.-H."/>
            <person name="Kravitz S."/>
            <person name="Fraser C.M."/>
        </authorList>
    </citation>
    <scope>NUCLEOTIDE SEQUENCE</scope>
    <source>
        <strain evidence="2">Liverpool</strain>
    </source>
</reference>
<dbReference type="VEuPathDB" id="VectorBase:AAEL019443"/>
<dbReference type="AlphaFoldDB" id="Q17KW2"/>
<reference evidence="2" key="2">
    <citation type="journal article" date="2007" name="Science">
        <title>Genome sequence of Aedes aegypti, a major arbovirus vector.</title>
        <authorList>
            <person name="Nene V."/>
            <person name="Wortman J.R."/>
            <person name="Lawson D."/>
            <person name="Haas B."/>
            <person name="Kodira C."/>
            <person name="Tu Z.J."/>
            <person name="Loftus B."/>
            <person name="Xi Z."/>
            <person name="Megy K."/>
            <person name="Grabherr M."/>
            <person name="Ren Q."/>
            <person name="Zdobnov E.M."/>
            <person name="Lobo N.F."/>
            <person name="Campbell K.S."/>
            <person name="Brown S.E."/>
            <person name="Bonaldo M.F."/>
            <person name="Zhu J."/>
            <person name="Sinkins S.P."/>
            <person name="Hogenkamp D.G."/>
            <person name="Amedeo P."/>
            <person name="Arensburger P."/>
            <person name="Atkinson P.W."/>
            <person name="Bidwell S."/>
            <person name="Biedler J."/>
            <person name="Birney E."/>
            <person name="Bruggner R.V."/>
            <person name="Costas J."/>
            <person name="Coy M.R."/>
            <person name="Crabtree J."/>
            <person name="Crawford M."/>
            <person name="Debruyn B."/>
            <person name="Decaprio D."/>
            <person name="Eiglmeier K."/>
            <person name="Eisenstadt E."/>
            <person name="El-Dorry H."/>
            <person name="Gelbart W.M."/>
            <person name="Gomes S.L."/>
            <person name="Hammond M."/>
            <person name="Hannick L.I."/>
            <person name="Hogan J.R."/>
            <person name="Holmes M.H."/>
            <person name="Jaffe D."/>
            <person name="Johnston J.S."/>
            <person name="Kennedy R.C."/>
            <person name="Koo H."/>
            <person name="Kravitz S."/>
            <person name="Kriventseva E.V."/>
            <person name="Kulp D."/>
            <person name="Labutti K."/>
            <person name="Lee E."/>
            <person name="Li S."/>
            <person name="Lovin D.D."/>
            <person name="Mao C."/>
            <person name="Mauceli E."/>
            <person name="Menck C.F."/>
            <person name="Miller J.R."/>
            <person name="Montgomery P."/>
            <person name="Mori A."/>
            <person name="Nascimento A.L."/>
            <person name="Naveira H.F."/>
            <person name="Nusbaum C."/>
            <person name="O'leary S."/>
            <person name="Orvis J."/>
            <person name="Pertea M."/>
            <person name="Quesneville H."/>
            <person name="Reidenbach K.R."/>
            <person name="Rogers Y.H."/>
            <person name="Roth C.W."/>
            <person name="Schneider J.R."/>
            <person name="Schatz M."/>
            <person name="Shumway M."/>
            <person name="Stanke M."/>
            <person name="Stinson E.O."/>
            <person name="Tubio J.M."/>
            <person name="Vanzee J.P."/>
            <person name="Verjovski-Almeida S."/>
            <person name="Werner D."/>
            <person name="White O."/>
            <person name="Wyder S."/>
            <person name="Zeng Q."/>
            <person name="Zhao Q."/>
            <person name="Zhao Y."/>
            <person name="Hill C.A."/>
            <person name="Raikhel A.S."/>
            <person name="Soares M.B."/>
            <person name="Knudson D.L."/>
            <person name="Lee N.H."/>
            <person name="Galagan J."/>
            <person name="Salzberg S.L."/>
            <person name="Paulsen I.T."/>
            <person name="Dimopoulos G."/>
            <person name="Collins F.H."/>
            <person name="Birren B."/>
            <person name="Fraser-Liggett C.M."/>
            <person name="Severson D.W."/>
        </authorList>
    </citation>
    <scope>NUCLEOTIDE SEQUENCE [LARGE SCALE GENOMIC DNA]</scope>
    <source>
        <strain evidence="2">Liverpool</strain>
    </source>
</reference>
<dbReference type="PaxDb" id="7159-AAEL001592-PA"/>
<evidence type="ECO:0000256" key="1">
    <source>
        <dbReference type="SAM" id="MobiDB-lite"/>
    </source>
</evidence>
<feature type="region of interest" description="Disordered" evidence="1">
    <location>
        <begin position="22"/>
        <end position="49"/>
    </location>
</feature>
<accession>Q17KW2</accession>
<protein>
    <submittedName>
        <fullName evidence="2">AAEL001592-PA</fullName>
    </submittedName>
</protein>
<organism evidence="2 3">
    <name type="scientific">Aedes aegypti</name>
    <name type="common">Yellowfever mosquito</name>
    <name type="synonym">Culex aegypti</name>
    <dbReference type="NCBI Taxonomy" id="7159"/>
    <lineage>
        <taxon>Eukaryota</taxon>
        <taxon>Metazoa</taxon>
        <taxon>Ecdysozoa</taxon>
        <taxon>Arthropoda</taxon>
        <taxon>Hexapoda</taxon>
        <taxon>Insecta</taxon>
        <taxon>Pterygota</taxon>
        <taxon>Neoptera</taxon>
        <taxon>Endopterygota</taxon>
        <taxon>Diptera</taxon>
        <taxon>Nematocera</taxon>
        <taxon>Culicoidea</taxon>
        <taxon>Culicidae</taxon>
        <taxon>Culicinae</taxon>
        <taxon>Aedini</taxon>
        <taxon>Aedes</taxon>
        <taxon>Stegomyia</taxon>
    </lineage>
</organism>